<dbReference type="GO" id="GO:0051537">
    <property type="term" value="F:2 iron, 2 sulfur cluster binding"/>
    <property type="evidence" value="ECO:0007669"/>
    <property type="project" value="UniProtKB-KW"/>
</dbReference>
<dbReference type="PANTHER" id="PTHR21496:SF23">
    <property type="entry name" value="3-PHENYLPROPIONATE_CINNAMIC ACID DIOXYGENASE FERREDOXIN SUBUNIT"/>
    <property type="match status" value="1"/>
</dbReference>
<feature type="domain" description="Rieske" evidence="7">
    <location>
        <begin position="8"/>
        <end position="103"/>
    </location>
</feature>
<comment type="caution">
    <text evidence="8">The sequence shown here is derived from an EMBL/GenBank/DDBJ whole genome shotgun (WGS) entry which is preliminary data.</text>
</comment>
<dbReference type="InterPro" id="IPR017941">
    <property type="entry name" value="Rieske_2Fe-2S"/>
</dbReference>
<protein>
    <submittedName>
        <fullName evidence="8">Nitrite reductase (NAD(P)H) small subunit</fullName>
    </submittedName>
</protein>
<dbReference type="InterPro" id="IPR036922">
    <property type="entry name" value="Rieske_2Fe-2S_sf"/>
</dbReference>
<dbReference type="RefSeq" id="WP_121213929.1">
    <property type="nucleotide sequence ID" value="NZ_JBBYAH010000001.1"/>
</dbReference>
<dbReference type="GO" id="GO:0042128">
    <property type="term" value="P:nitrate assimilation"/>
    <property type="evidence" value="ECO:0007669"/>
    <property type="project" value="UniProtKB-KW"/>
</dbReference>
<dbReference type="GO" id="GO:0016705">
    <property type="term" value="F:oxidoreductase activity, acting on paired donors, with incorporation or reduction of molecular oxygen"/>
    <property type="evidence" value="ECO:0007669"/>
    <property type="project" value="UniProtKB-ARBA"/>
</dbReference>
<dbReference type="GO" id="GO:0008942">
    <property type="term" value="F:nitrite reductase [NAD(P)H] activity"/>
    <property type="evidence" value="ECO:0007669"/>
    <property type="project" value="InterPro"/>
</dbReference>
<keyword evidence="2" id="KW-0479">Metal-binding</keyword>
<gene>
    <name evidence="8" type="primary">nirD</name>
    <name evidence="8" type="ORF">D8M03_06285</name>
</gene>
<dbReference type="GO" id="GO:0046872">
    <property type="term" value="F:metal ion binding"/>
    <property type="evidence" value="ECO:0007669"/>
    <property type="project" value="UniProtKB-KW"/>
</dbReference>
<organism evidence="8 9">
    <name type="scientific">Ureibacillus endophyticus</name>
    <dbReference type="NCBI Taxonomy" id="1978490"/>
    <lineage>
        <taxon>Bacteria</taxon>
        <taxon>Bacillati</taxon>
        <taxon>Bacillota</taxon>
        <taxon>Bacilli</taxon>
        <taxon>Bacillales</taxon>
        <taxon>Caryophanaceae</taxon>
        <taxon>Ureibacillus</taxon>
    </lineage>
</organism>
<dbReference type="Proteomes" id="UP000272238">
    <property type="component" value="Unassembled WGS sequence"/>
</dbReference>
<keyword evidence="4" id="KW-0408">Iron</keyword>
<dbReference type="EMBL" id="RBZN01000010">
    <property type="protein sequence ID" value="RKQ18131.1"/>
    <property type="molecule type" value="Genomic_DNA"/>
</dbReference>
<name>A0A494Z735_9BACL</name>
<keyword evidence="1" id="KW-0001">2Fe-2S</keyword>
<dbReference type="NCBIfam" id="TIGR02378">
    <property type="entry name" value="nirD_assim_sml"/>
    <property type="match status" value="1"/>
</dbReference>
<proteinExistence type="predicted"/>
<dbReference type="Gene3D" id="2.102.10.10">
    <property type="entry name" value="Rieske [2Fe-2S] iron-sulphur domain"/>
    <property type="match status" value="1"/>
</dbReference>
<keyword evidence="6" id="KW-0534">Nitrate assimilation</keyword>
<evidence type="ECO:0000256" key="2">
    <source>
        <dbReference type="ARBA" id="ARBA00022723"/>
    </source>
</evidence>
<evidence type="ECO:0000256" key="4">
    <source>
        <dbReference type="ARBA" id="ARBA00023004"/>
    </source>
</evidence>
<evidence type="ECO:0000256" key="1">
    <source>
        <dbReference type="ARBA" id="ARBA00022714"/>
    </source>
</evidence>
<keyword evidence="3" id="KW-0560">Oxidoreductase</keyword>
<evidence type="ECO:0000313" key="8">
    <source>
        <dbReference type="EMBL" id="RKQ18131.1"/>
    </source>
</evidence>
<dbReference type="Pfam" id="PF00355">
    <property type="entry name" value="Rieske"/>
    <property type="match status" value="1"/>
</dbReference>
<dbReference type="GO" id="GO:0004497">
    <property type="term" value="F:monooxygenase activity"/>
    <property type="evidence" value="ECO:0007669"/>
    <property type="project" value="UniProtKB-ARBA"/>
</dbReference>
<keyword evidence="5" id="KW-0411">Iron-sulfur</keyword>
<dbReference type="CDD" id="cd03530">
    <property type="entry name" value="Rieske_NirD_small_Bacillus"/>
    <property type="match status" value="1"/>
</dbReference>
<sequence>MKHVVERVKVLRVDEVAKDFGKTVQVGDVEIALFRLKNGEFYAIENRCPHRGGVLVEGMVSGQHVFCPMHDWKIDVTTGKVQEPDHGCVNTYKVEVEGDDVYIVF</sequence>
<evidence type="ECO:0000256" key="6">
    <source>
        <dbReference type="ARBA" id="ARBA00023063"/>
    </source>
</evidence>
<dbReference type="PANTHER" id="PTHR21496">
    <property type="entry name" value="FERREDOXIN-RELATED"/>
    <property type="match status" value="1"/>
</dbReference>
<reference evidence="8 9" key="1">
    <citation type="journal article" date="2016" name="Antonie Van Leeuwenhoek">
        <title>Lysinibacillus endophyticus sp. nov., an indole-3-acetic acid producing endophytic bacterium isolated from corn root (Zea mays cv. Xinken-5).</title>
        <authorList>
            <person name="Yu J."/>
            <person name="Guan X."/>
            <person name="Liu C."/>
            <person name="Xiang W."/>
            <person name="Yu Z."/>
            <person name="Liu X."/>
            <person name="Wang G."/>
        </authorList>
    </citation>
    <scope>NUCLEOTIDE SEQUENCE [LARGE SCALE GENOMIC DNA]</scope>
    <source>
        <strain evidence="8 9">DSM 100506</strain>
    </source>
</reference>
<evidence type="ECO:0000259" key="7">
    <source>
        <dbReference type="PROSITE" id="PS51296"/>
    </source>
</evidence>
<keyword evidence="9" id="KW-1185">Reference proteome</keyword>
<evidence type="ECO:0000313" key="9">
    <source>
        <dbReference type="Proteomes" id="UP000272238"/>
    </source>
</evidence>
<evidence type="ECO:0000256" key="3">
    <source>
        <dbReference type="ARBA" id="ARBA00023002"/>
    </source>
</evidence>
<dbReference type="PROSITE" id="PS51296">
    <property type="entry name" value="RIESKE"/>
    <property type="match status" value="1"/>
</dbReference>
<dbReference type="SUPFAM" id="SSF50022">
    <property type="entry name" value="ISP domain"/>
    <property type="match status" value="1"/>
</dbReference>
<accession>A0A494Z735</accession>
<dbReference type="InterPro" id="IPR012748">
    <property type="entry name" value="Rieske-like_NirD"/>
</dbReference>
<dbReference type="AlphaFoldDB" id="A0A494Z735"/>
<dbReference type="OrthoDB" id="593800at2"/>
<evidence type="ECO:0000256" key="5">
    <source>
        <dbReference type="ARBA" id="ARBA00023014"/>
    </source>
</evidence>